<organism evidence="11 12">
    <name type="scientific">Scyliorhinus torazame</name>
    <name type="common">Cloudy catshark</name>
    <name type="synonym">Catulus torazame</name>
    <dbReference type="NCBI Taxonomy" id="75743"/>
    <lineage>
        <taxon>Eukaryota</taxon>
        <taxon>Metazoa</taxon>
        <taxon>Chordata</taxon>
        <taxon>Craniata</taxon>
        <taxon>Vertebrata</taxon>
        <taxon>Chondrichthyes</taxon>
        <taxon>Elasmobranchii</taxon>
        <taxon>Galeomorphii</taxon>
        <taxon>Galeoidea</taxon>
        <taxon>Carcharhiniformes</taxon>
        <taxon>Scyliorhinidae</taxon>
        <taxon>Scyliorhinus</taxon>
    </lineage>
</organism>
<evidence type="ECO:0000256" key="8">
    <source>
        <dbReference type="ARBA" id="ARBA00022833"/>
    </source>
</evidence>
<feature type="region of interest" description="Disordered" evidence="9">
    <location>
        <begin position="701"/>
        <end position="721"/>
    </location>
</feature>
<dbReference type="GO" id="GO:0008270">
    <property type="term" value="F:zinc ion binding"/>
    <property type="evidence" value="ECO:0007669"/>
    <property type="project" value="UniProtKB-KW"/>
</dbReference>
<dbReference type="SUPFAM" id="SSF57850">
    <property type="entry name" value="RING/U-box"/>
    <property type="match status" value="1"/>
</dbReference>
<dbReference type="InterPro" id="IPR013083">
    <property type="entry name" value="Znf_RING/FYVE/PHD"/>
</dbReference>
<feature type="region of interest" description="Disordered" evidence="9">
    <location>
        <begin position="132"/>
        <end position="155"/>
    </location>
</feature>
<dbReference type="PANTHER" id="PTHR14471:SF1">
    <property type="entry name" value="E3 UBIQUITIN-PROTEIN LIGASE MARCHF7"/>
    <property type="match status" value="1"/>
</dbReference>
<feature type="compositionally biased region" description="Low complexity" evidence="9">
    <location>
        <begin position="455"/>
        <end position="492"/>
    </location>
</feature>
<comment type="caution">
    <text evidence="11">The sequence shown here is derived from an EMBL/GenBank/DDBJ whole genome shotgun (WGS) entry which is preliminary data.</text>
</comment>
<keyword evidence="6" id="KW-0863">Zinc-finger</keyword>
<feature type="region of interest" description="Disordered" evidence="9">
    <location>
        <begin position="278"/>
        <end position="315"/>
    </location>
</feature>
<dbReference type="GO" id="GO:0061630">
    <property type="term" value="F:ubiquitin protein ligase activity"/>
    <property type="evidence" value="ECO:0007669"/>
    <property type="project" value="UniProtKB-EC"/>
</dbReference>
<dbReference type="Gene3D" id="3.30.40.10">
    <property type="entry name" value="Zinc/RING finger domain, C3HC4 (zinc finger)"/>
    <property type="match status" value="1"/>
</dbReference>
<feature type="region of interest" description="Disordered" evidence="9">
    <location>
        <begin position="528"/>
        <end position="547"/>
    </location>
</feature>
<feature type="compositionally biased region" description="Acidic residues" evidence="9">
    <location>
        <begin position="704"/>
        <end position="715"/>
    </location>
</feature>
<keyword evidence="7" id="KW-0833">Ubl conjugation pathway</keyword>
<evidence type="ECO:0000313" key="11">
    <source>
        <dbReference type="EMBL" id="GCB73435.1"/>
    </source>
</evidence>
<evidence type="ECO:0000256" key="9">
    <source>
        <dbReference type="SAM" id="MobiDB-lite"/>
    </source>
</evidence>
<evidence type="ECO:0000256" key="7">
    <source>
        <dbReference type="ARBA" id="ARBA00022786"/>
    </source>
</evidence>
<evidence type="ECO:0000256" key="6">
    <source>
        <dbReference type="ARBA" id="ARBA00022771"/>
    </source>
</evidence>
<name>A0A401PK04_SCYTO</name>
<feature type="compositionally biased region" description="Polar residues" evidence="9">
    <location>
        <begin position="278"/>
        <end position="312"/>
    </location>
</feature>
<keyword evidence="4" id="KW-0808">Transferase</keyword>
<dbReference type="OMA" id="XSSLEAV"/>
<proteinExistence type="predicted"/>
<keyword evidence="12" id="KW-1185">Reference proteome</keyword>
<reference evidence="11 12" key="1">
    <citation type="journal article" date="2018" name="Nat. Ecol. Evol.">
        <title>Shark genomes provide insights into elasmobranch evolution and the origin of vertebrates.</title>
        <authorList>
            <person name="Hara Y"/>
            <person name="Yamaguchi K"/>
            <person name="Onimaru K"/>
            <person name="Kadota M"/>
            <person name="Koyanagi M"/>
            <person name="Keeley SD"/>
            <person name="Tatsumi K"/>
            <person name="Tanaka K"/>
            <person name="Motone F"/>
            <person name="Kageyama Y"/>
            <person name="Nozu R"/>
            <person name="Adachi N"/>
            <person name="Nishimura O"/>
            <person name="Nakagawa R"/>
            <person name="Tanegashima C"/>
            <person name="Kiyatake I"/>
            <person name="Matsumoto R"/>
            <person name="Murakumo K"/>
            <person name="Nishida K"/>
            <person name="Terakita A"/>
            <person name="Kuratani S"/>
            <person name="Sato K"/>
            <person name="Hyodo S Kuraku.S."/>
        </authorList>
    </citation>
    <scope>NUCLEOTIDE SEQUENCE [LARGE SCALE GENOMIC DNA]</scope>
</reference>
<keyword evidence="8" id="KW-0862">Zinc</keyword>
<dbReference type="EMBL" id="BFAA01000641">
    <property type="protein sequence ID" value="GCB73435.1"/>
    <property type="molecule type" value="Genomic_DNA"/>
</dbReference>
<feature type="compositionally biased region" description="Polar residues" evidence="9">
    <location>
        <begin position="105"/>
        <end position="114"/>
    </location>
</feature>
<evidence type="ECO:0000256" key="3">
    <source>
        <dbReference type="ARBA" id="ARBA00012483"/>
    </source>
</evidence>
<dbReference type="STRING" id="75743.A0A401PK04"/>
<feature type="compositionally biased region" description="Low complexity" evidence="9">
    <location>
        <begin position="202"/>
        <end position="212"/>
    </location>
</feature>
<dbReference type="CDD" id="cd16812">
    <property type="entry name" value="RING_CH-C4HC3_MARCH7"/>
    <property type="match status" value="1"/>
</dbReference>
<keyword evidence="5" id="KW-0479">Metal-binding</keyword>
<feature type="compositionally biased region" description="Basic and acidic residues" evidence="9">
    <location>
        <begin position="439"/>
        <end position="450"/>
    </location>
</feature>
<dbReference type="PANTHER" id="PTHR14471">
    <property type="entry name" value="MARCH7/10 E3 UBIQUITIN PROTEIN LIGASE FAMILY MEMBER"/>
    <property type="match status" value="1"/>
</dbReference>
<evidence type="ECO:0000256" key="5">
    <source>
        <dbReference type="ARBA" id="ARBA00022723"/>
    </source>
</evidence>
<feature type="domain" description="RING-CH-type" evidence="10">
    <location>
        <begin position="561"/>
        <end position="633"/>
    </location>
</feature>
<evidence type="ECO:0000259" key="10">
    <source>
        <dbReference type="PROSITE" id="PS51292"/>
    </source>
</evidence>
<dbReference type="EC" id="2.3.2.27" evidence="3"/>
<feature type="region of interest" description="Disordered" evidence="9">
    <location>
        <begin position="78"/>
        <end position="114"/>
    </location>
</feature>
<dbReference type="InterPro" id="IPR011016">
    <property type="entry name" value="Znf_RING-CH"/>
</dbReference>
<dbReference type="PROSITE" id="PS51292">
    <property type="entry name" value="ZF_RING_CH"/>
    <property type="match status" value="1"/>
</dbReference>
<dbReference type="SMART" id="SM00744">
    <property type="entry name" value="RINGv"/>
    <property type="match status" value="1"/>
</dbReference>
<feature type="region of interest" description="Disordered" evidence="9">
    <location>
        <begin position="1"/>
        <end position="52"/>
    </location>
</feature>
<comment type="pathway">
    <text evidence="2">Protein modification; protein ubiquitination.</text>
</comment>
<evidence type="ECO:0000256" key="2">
    <source>
        <dbReference type="ARBA" id="ARBA00004906"/>
    </source>
</evidence>
<evidence type="ECO:0000256" key="1">
    <source>
        <dbReference type="ARBA" id="ARBA00000900"/>
    </source>
</evidence>
<feature type="region of interest" description="Disordered" evidence="9">
    <location>
        <begin position="183"/>
        <end position="249"/>
    </location>
</feature>
<evidence type="ECO:0000313" key="12">
    <source>
        <dbReference type="Proteomes" id="UP000288216"/>
    </source>
</evidence>
<accession>A0A401PK04</accession>
<feature type="compositionally biased region" description="Basic and acidic residues" evidence="9">
    <location>
        <begin position="531"/>
        <end position="547"/>
    </location>
</feature>
<evidence type="ECO:0000256" key="4">
    <source>
        <dbReference type="ARBA" id="ARBA00022679"/>
    </source>
</evidence>
<feature type="region of interest" description="Disordered" evidence="9">
    <location>
        <begin position="401"/>
        <end position="492"/>
    </location>
</feature>
<dbReference type="InterPro" id="IPR052297">
    <property type="entry name" value="RING-CH-type_E3_ubiq-ligase"/>
</dbReference>
<protein>
    <recommendedName>
        <fullName evidence="3">RING-type E3 ubiquitin transferase</fullName>
        <ecNumber evidence="3">2.3.2.27</ecNumber>
    </recommendedName>
</protein>
<dbReference type="AlphaFoldDB" id="A0A401PK04"/>
<dbReference type="Proteomes" id="UP000288216">
    <property type="component" value="Unassembled WGS sequence"/>
</dbReference>
<sequence length="721" mass="79453">MGMEPKSSRIPTKLSVGAHNSLLTPSSGTKKLFEGRSNGLGDSYATTDTSKQMENEVQFSTPEGCHLSAPLQSRIYNETDRHPGASSRFLTQPQNSDSKRPKLASTCSPSNSANYLNNHSDTTWRCTQFPRPSVQFSSTSRSEGIESNAEEDLEDRVLSSYEQGARPRDTLLGSLRRTTTNLSRALSLPSESRPVFTRDSNRNSSASSSSSSITNVEVIPQRSMECGFVHSRPGSGASESVTSDRRNISVLQPRPLNNFAAESSSRCRPRQLLSRLASTMSSTFSGSRRSNQGHSSVRSFETTHSFGHSDNMSLGGRPENYVQANSTARPDAANFANNQSSETSQGFGFLRWRRPGAPNVSQSQNINGGVESLVNSRSGYSENRNNASWLSSSLRNRCTPLFNRRRREGRDETARMAAASNSTTDEARVDRSPVLQREVGTRENLSREQPRVNQGATAASSGALTATTTGSSTFCTPTSIPESPRGSSSSGIAGMFPNSVIRLTMPYGLGDEYSDDILIAVDFASPSRNNDAQEKQKTECTSSRDPEKLRKLQESLLLEDSDEEEGDICRICQIGAGVTTPPNPLIQPCNCTGSLQYVHQECMKKWLQSKINSGADLTAVTTCELCKEKLQLDFEDFNVHELYRTHADEQAQYEFISSGLYLVLLLHLCEQRFSDMMGGTSETRTRLRFIHLARTLQQHIQDLETTDEDSEDEQDSFDRIA</sequence>
<dbReference type="Pfam" id="PF12906">
    <property type="entry name" value="RINGv"/>
    <property type="match status" value="1"/>
</dbReference>
<dbReference type="OrthoDB" id="2154780at2759"/>
<comment type="catalytic activity">
    <reaction evidence="1">
        <text>S-ubiquitinyl-[E2 ubiquitin-conjugating enzyme]-L-cysteine + [acceptor protein]-L-lysine = [E2 ubiquitin-conjugating enzyme]-L-cysteine + N(6)-ubiquitinyl-[acceptor protein]-L-lysine.</text>
        <dbReference type="EC" id="2.3.2.27"/>
    </reaction>
</comment>
<gene>
    <name evidence="11" type="ORF">scyTo_0002541</name>
</gene>